<feature type="region of interest" description="Disordered" evidence="1">
    <location>
        <begin position="500"/>
        <end position="520"/>
    </location>
</feature>
<feature type="compositionally biased region" description="Basic and acidic residues" evidence="1">
    <location>
        <begin position="399"/>
        <end position="413"/>
    </location>
</feature>
<dbReference type="AlphaFoldDB" id="A0AA39N2X5"/>
<keyword evidence="3" id="KW-1185">Reference proteome</keyword>
<feature type="compositionally biased region" description="Pro residues" evidence="1">
    <location>
        <begin position="556"/>
        <end position="574"/>
    </location>
</feature>
<name>A0AA39N2X5_9AGAR</name>
<feature type="region of interest" description="Disordered" evidence="1">
    <location>
        <begin position="399"/>
        <end position="444"/>
    </location>
</feature>
<evidence type="ECO:0000256" key="1">
    <source>
        <dbReference type="SAM" id="MobiDB-lite"/>
    </source>
</evidence>
<dbReference type="EMBL" id="JAUEPT010000001">
    <property type="protein sequence ID" value="KAK0456211.1"/>
    <property type="molecule type" value="Genomic_DNA"/>
</dbReference>
<evidence type="ECO:0000313" key="2">
    <source>
        <dbReference type="EMBL" id="KAK0456211.1"/>
    </source>
</evidence>
<organism evidence="2 3">
    <name type="scientific">Armillaria borealis</name>
    <dbReference type="NCBI Taxonomy" id="47425"/>
    <lineage>
        <taxon>Eukaryota</taxon>
        <taxon>Fungi</taxon>
        <taxon>Dikarya</taxon>
        <taxon>Basidiomycota</taxon>
        <taxon>Agaricomycotina</taxon>
        <taxon>Agaricomycetes</taxon>
        <taxon>Agaricomycetidae</taxon>
        <taxon>Agaricales</taxon>
        <taxon>Marasmiineae</taxon>
        <taxon>Physalacriaceae</taxon>
        <taxon>Armillaria</taxon>
    </lineage>
</organism>
<proteinExistence type="predicted"/>
<evidence type="ECO:0000313" key="3">
    <source>
        <dbReference type="Proteomes" id="UP001175226"/>
    </source>
</evidence>
<feature type="region of interest" description="Disordered" evidence="1">
    <location>
        <begin position="549"/>
        <end position="639"/>
    </location>
</feature>
<reference evidence="2" key="1">
    <citation type="submission" date="2023-06" db="EMBL/GenBank/DDBJ databases">
        <authorList>
            <consortium name="Lawrence Berkeley National Laboratory"/>
            <person name="Ahrendt S."/>
            <person name="Sahu N."/>
            <person name="Indic B."/>
            <person name="Wong-Bajracharya J."/>
            <person name="Merenyi Z."/>
            <person name="Ke H.-M."/>
            <person name="Monk M."/>
            <person name="Kocsube S."/>
            <person name="Drula E."/>
            <person name="Lipzen A."/>
            <person name="Balint B."/>
            <person name="Henrissat B."/>
            <person name="Andreopoulos B."/>
            <person name="Martin F.M."/>
            <person name="Harder C.B."/>
            <person name="Rigling D."/>
            <person name="Ford K.L."/>
            <person name="Foster G.D."/>
            <person name="Pangilinan J."/>
            <person name="Papanicolaou A."/>
            <person name="Barry K."/>
            <person name="LaButti K."/>
            <person name="Viragh M."/>
            <person name="Koriabine M."/>
            <person name="Yan M."/>
            <person name="Riley R."/>
            <person name="Champramary S."/>
            <person name="Plett K.L."/>
            <person name="Tsai I.J."/>
            <person name="Slot J."/>
            <person name="Sipos G."/>
            <person name="Plett J."/>
            <person name="Nagy L.G."/>
            <person name="Grigoriev I.V."/>
        </authorList>
    </citation>
    <scope>NUCLEOTIDE SEQUENCE</scope>
    <source>
        <strain evidence="2">FPL87.14</strain>
    </source>
</reference>
<accession>A0AA39N2X5</accession>
<gene>
    <name evidence="2" type="ORF">EV421DRAFT_37996</name>
</gene>
<feature type="region of interest" description="Disordered" evidence="1">
    <location>
        <begin position="234"/>
        <end position="267"/>
    </location>
</feature>
<comment type="caution">
    <text evidence="2">The sequence shown here is derived from an EMBL/GenBank/DDBJ whole genome shotgun (WGS) entry which is preliminary data.</text>
</comment>
<dbReference type="Proteomes" id="UP001175226">
    <property type="component" value="Unassembled WGS sequence"/>
</dbReference>
<protein>
    <submittedName>
        <fullName evidence="2">Uncharacterized protein</fullName>
    </submittedName>
</protein>
<sequence>MSEHLPPPIYSQQDPTEVHLDISREPQILITPTVDALNFQKGFLGAEEERAAIEGELQIKGAEPGRWHRITMSLRTVEKAYSQEIELGMSETVLFSSPVETVAALPSSVLFSLPLMPDTPQAVITPHSSLSHTLTATLHPTNASTPPVTKSMAVHTRRYSSHADSLPISPETHALDQPTRFEVQVPRTTFKAGEQVPVYVTIPPPAKEIVVDQGLRLRNVKVEFVRIVQVKRDDHDGESVGLEGPPSSDDDEPSVGPSSTTTQEKRASTYKWPVSPFVVGSSFKTVLARSGASCRFHASRPVQLRFVLHQTSPSGSPADNQLSLPASDYVHLDSDAECPSITQSTLLHSISFKLNVYVSFVDTSSHTERIYTISIPISVLPPPAPLPEVAESIDVAYQKKHDRPPVKTNRVEDTDSSVPHYSEGEAGPSALGAPPPFEERDAPPPFFPCASEASTSTRLPTFLESETEIIIPSHDECMALPVPLSTVLVGEGFAFGFLPTDQFDGHDMQRSSTPPPTLEMASRDTDVTQLAEIPTTSQSIEALGLVFDQQQESEQEPPPPPPPAMDDPSDPPPSIDSDFRIPHHQCSNPSSISEPPRLHSPPPTPSQDQVAHGHAPPPYRVPANHRDQEHVARPPPYVD</sequence>